<dbReference type="EMBL" id="DTIY01000042">
    <property type="protein sequence ID" value="HGY39381.1"/>
    <property type="molecule type" value="Genomic_DNA"/>
</dbReference>
<dbReference type="PANTHER" id="PTHR35579:SF3">
    <property type="entry name" value="CRISPR SYSTEM CMS ENDORIBONUCLEASE CSM3"/>
    <property type="match status" value="1"/>
</dbReference>
<dbReference type="PANTHER" id="PTHR35579">
    <property type="entry name" value="CRISPR SYSTEM CMS ENDORIBONUCLEASE CSM3"/>
    <property type="match status" value="1"/>
</dbReference>
<name>A0A7V4WKQ1_9BACT</name>
<sequence length="276" mass="30667">MTDFFRFENRTCIQARLVAQTAVSVGSRVSLLPSGSDLPVIKTPDGLPFIPGSSLKGVVRSYLERILRTLGDAKKAVQGERLWACDPLDKECCCVPPGRKKELVEEFFLRARQTGENFDELLARAIWKESCTACRLFGHQWMAGRIAFRDALLVNAEELPQLVEVRDGVGIDRDLGSAKASIKYDFETVPRGAVFGFQVVVENAQDWEVGLLFLGLEALREGMLPVGGKTTRGLGFVTLEDVTVRSFTVEDLLLRPEEGKVRTPQEFIDAFTQALQ</sequence>
<dbReference type="RefSeq" id="WP_017873328.1">
    <property type="nucleotide sequence ID" value="NZ_CP187957.1"/>
</dbReference>
<evidence type="ECO:0000259" key="2">
    <source>
        <dbReference type="Pfam" id="PF03787"/>
    </source>
</evidence>
<organism evidence="3">
    <name type="scientific">Candidatus Caldatribacterium saccharofermentans</name>
    <dbReference type="NCBI Taxonomy" id="1454753"/>
    <lineage>
        <taxon>Bacteria</taxon>
        <taxon>Pseudomonadati</taxon>
        <taxon>Atribacterota</taxon>
        <taxon>Atribacteria</taxon>
        <taxon>Atribacterales</taxon>
        <taxon>Candidatus Caldatribacteriaceae</taxon>
        <taxon>Candidatus Caldatribacterium</taxon>
    </lineage>
</organism>
<protein>
    <submittedName>
        <fullName evidence="3">CRISPR-associated RAMP protein</fullName>
    </submittedName>
</protein>
<evidence type="ECO:0000313" key="3">
    <source>
        <dbReference type="EMBL" id="HGY39381.1"/>
    </source>
</evidence>
<evidence type="ECO:0000256" key="1">
    <source>
        <dbReference type="ARBA" id="ARBA00023118"/>
    </source>
</evidence>
<feature type="domain" description="CRISPR type III-associated protein" evidence="2">
    <location>
        <begin position="33"/>
        <end position="237"/>
    </location>
</feature>
<reference evidence="3" key="1">
    <citation type="journal article" date="2020" name="mSystems">
        <title>Genome- and Community-Level Interaction Insights into Carbon Utilization and Element Cycling Functions of Hydrothermarchaeota in Hydrothermal Sediment.</title>
        <authorList>
            <person name="Zhou Z."/>
            <person name="Liu Y."/>
            <person name="Xu W."/>
            <person name="Pan J."/>
            <person name="Luo Z.H."/>
            <person name="Li M."/>
        </authorList>
    </citation>
    <scope>NUCLEOTIDE SEQUENCE [LARGE SCALE GENOMIC DNA]</scope>
    <source>
        <strain evidence="3">SpSt-82</strain>
    </source>
</reference>
<comment type="caution">
    <text evidence="3">The sequence shown here is derived from an EMBL/GenBank/DDBJ whole genome shotgun (WGS) entry which is preliminary data.</text>
</comment>
<dbReference type="InterPro" id="IPR005537">
    <property type="entry name" value="RAMP_III_fam"/>
</dbReference>
<keyword evidence="1" id="KW-0051">Antiviral defense</keyword>
<accession>A0A7V4WKQ1</accession>
<proteinExistence type="predicted"/>
<dbReference type="InterPro" id="IPR052216">
    <property type="entry name" value="CRISPR_Csm3_endoribonuclease"/>
</dbReference>
<dbReference type="AlphaFoldDB" id="A0A7V4WKQ1"/>
<gene>
    <name evidence="3" type="ORF">ENW11_06230</name>
</gene>
<dbReference type="InterPro" id="IPR013411">
    <property type="entry name" value="CRISPR-assoc_RAMP_Csx7"/>
</dbReference>
<dbReference type="Pfam" id="PF03787">
    <property type="entry name" value="RAMPs"/>
    <property type="match status" value="1"/>
</dbReference>
<dbReference type="GO" id="GO:0051607">
    <property type="term" value="P:defense response to virus"/>
    <property type="evidence" value="ECO:0007669"/>
    <property type="project" value="UniProtKB-KW"/>
</dbReference>
<dbReference type="NCBIfam" id="TIGR02581">
    <property type="entry name" value="cas_cyan_RAMP"/>
    <property type="match status" value="1"/>
</dbReference>